<dbReference type="PANTHER" id="PTHR36312">
    <property type="entry name" value="THIONIN-LIKE PROTEIN 1"/>
    <property type="match status" value="1"/>
</dbReference>
<proteinExistence type="predicted"/>
<accession>A0ABQ7LMN7</accession>
<reference evidence="3 4" key="1">
    <citation type="submission" date="2021-03" db="EMBL/GenBank/DDBJ databases">
        <authorList>
            <person name="King G.J."/>
            <person name="Bancroft I."/>
            <person name="Baten A."/>
            <person name="Bloomfield J."/>
            <person name="Borpatragohain P."/>
            <person name="He Z."/>
            <person name="Irish N."/>
            <person name="Irwin J."/>
            <person name="Liu K."/>
            <person name="Mauleon R.P."/>
            <person name="Moore J."/>
            <person name="Morris R."/>
            <person name="Ostergaard L."/>
            <person name="Wang B."/>
            <person name="Wells R."/>
        </authorList>
    </citation>
    <scope>NUCLEOTIDE SEQUENCE [LARGE SCALE GENOMIC DNA]</scope>
    <source>
        <strain evidence="3">R-o-18</strain>
        <tissue evidence="3">Leaf</tissue>
    </source>
</reference>
<evidence type="ECO:0000256" key="1">
    <source>
        <dbReference type="SAM" id="Phobius"/>
    </source>
</evidence>
<organism evidence="3 4">
    <name type="scientific">Brassica rapa subsp. trilocularis</name>
    <dbReference type="NCBI Taxonomy" id="1813537"/>
    <lineage>
        <taxon>Eukaryota</taxon>
        <taxon>Viridiplantae</taxon>
        <taxon>Streptophyta</taxon>
        <taxon>Embryophyta</taxon>
        <taxon>Tracheophyta</taxon>
        <taxon>Spermatophyta</taxon>
        <taxon>Magnoliopsida</taxon>
        <taxon>eudicotyledons</taxon>
        <taxon>Gunneridae</taxon>
        <taxon>Pentapetalae</taxon>
        <taxon>rosids</taxon>
        <taxon>malvids</taxon>
        <taxon>Brassicales</taxon>
        <taxon>Brassicaceae</taxon>
        <taxon>Brassiceae</taxon>
        <taxon>Brassica</taxon>
    </lineage>
</organism>
<dbReference type="PANTHER" id="PTHR36312:SF15">
    <property type="entry name" value="THIONIN-LIKE PROTEIN"/>
    <property type="match status" value="1"/>
</dbReference>
<keyword evidence="4" id="KW-1185">Reference proteome</keyword>
<feature type="signal peptide" evidence="2">
    <location>
        <begin position="1"/>
        <end position="25"/>
    </location>
</feature>
<feature type="transmembrane region" description="Helical" evidence="1">
    <location>
        <begin position="335"/>
        <end position="353"/>
    </location>
</feature>
<feature type="transmembrane region" description="Helical" evidence="1">
    <location>
        <begin position="124"/>
        <end position="141"/>
    </location>
</feature>
<gene>
    <name evidence="3" type="primary">A09p077560.1_BraROA</name>
    <name evidence="3" type="ORF">IGI04_038715</name>
</gene>
<comment type="caution">
    <text evidence="3">The sequence shown here is derived from an EMBL/GenBank/DDBJ whole genome shotgun (WGS) entry which is preliminary data.</text>
</comment>
<evidence type="ECO:0008006" key="5">
    <source>
        <dbReference type="Google" id="ProtNLM"/>
    </source>
</evidence>
<name>A0ABQ7LMN7_BRACM</name>
<evidence type="ECO:0000256" key="2">
    <source>
        <dbReference type="SAM" id="SignalP"/>
    </source>
</evidence>
<dbReference type="InterPro" id="IPR038975">
    <property type="entry name" value="THNL"/>
</dbReference>
<protein>
    <recommendedName>
        <fullName evidence="5">Thionin-like protein 2</fullName>
    </recommendedName>
</protein>
<sequence>MDSKRMAMLVVVMLVTGNILFEAEGLAFIDCYKGCFVICAASSNGFKKLFCPFSCIKDCKQPTTPSEANLNEIDQTDYFCKLGCATDRCASSSSIHDKDHAEKVSLRSESKNSTKSTTVSSKRMAMLVVVMLVTGNILFEAEGLAFLDCYKGCFVICAASSNGFKKLFCPFSCIKDCKQPTTPSEANLNDIDQTDYFCNLGCATDRCASSSSIHDKVTLVGSLLDKTNAQSSHFSVCYSDCLVVCKSHTTFPKSVLCPFTCLMTCLVPTLPSPSPSPSSDTVPTNKIDNTEYFCKLGCATHHCVSLSFFQNPNAENVANCVDSCSYKKRMESKRVTMMFIILMIVMIMGNFVVQAEAQAQAYPFRSCFPGCIVSCAIEKKFPTGLMCPFTCFMICLPPPTSNTPSPTSQMILANEIDHTDYFCKLGCATHHCLAFSSLQNPNVDKVADCVDSCSDKCSNKN</sequence>
<keyword evidence="1" id="KW-0472">Membrane</keyword>
<feature type="chain" id="PRO_5047322849" description="Thionin-like protein 2" evidence="2">
    <location>
        <begin position="26"/>
        <end position="461"/>
    </location>
</feature>
<dbReference type="Proteomes" id="UP000823674">
    <property type="component" value="Chromosome A09"/>
</dbReference>
<keyword evidence="2" id="KW-0732">Signal</keyword>
<evidence type="ECO:0000313" key="4">
    <source>
        <dbReference type="Proteomes" id="UP000823674"/>
    </source>
</evidence>
<evidence type="ECO:0000313" key="3">
    <source>
        <dbReference type="EMBL" id="KAG5387245.1"/>
    </source>
</evidence>
<keyword evidence="1" id="KW-1133">Transmembrane helix</keyword>
<keyword evidence="1" id="KW-0812">Transmembrane</keyword>
<dbReference type="EMBL" id="JADBGQ010000008">
    <property type="protein sequence ID" value="KAG5387245.1"/>
    <property type="molecule type" value="Genomic_DNA"/>
</dbReference>